<dbReference type="Proteomes" id="UP000532746">
    <property type="component" value="Unassembled WGS sequence"/>
</dbReference>
<evidence type="ECO:0000313" key="2">
    <source>
        <dbReference type="EMBL" id="MBB6061466.1"/>
    </source>
</evidence>
<comment type="caution">
    <text evidence="2">The sequence shown here is derived from an EMBL/GenBank/DDBJ whole genome shotgun (WGS) entry which is preliminary data.</text>
</comment>
<dbReference type="EMBL" id="JACHGG010000014">
    <property type="protein sequence ID" value="MBB6061466.1"/>
    <property type="molecule type" value="Genomic_DNA"/>
</dbReference>
<feature type="compositionally biased region" description="Polar residues" evidence="1">
    <location>
        <begin position="176"/>
        <end position="186"/>
    </location>
</feature>
<organism evidence="2 3">
    <name type="scientific">Hymenobacter luteus</name>
    <dbReference type="NCBI Taxonomy" id="1411122"/>
    <lineage>
        <taxon>Bacteria</taxon>
        <taxon>Pseudomonadati</taxon>
        <taxon>Bacteroidota</taxon>
        <taxon>Cytophagia</taxon>
        <taxon>Cytophagales</taxon>
        <taxon>Hymenobacteraceae</taxon>
        <taxon>Hymenobacter</taxon>
    </lineage>
</organism>
<dbReference type="NCBIfam" id="TIGR03696">
    <property type="entry name" value="Rhs_assc_core"/>
    <property type="match status" value="1"/>
</dbReference>
<keyword evidence="3" id="KW-1185">Reference proteome</keyword>
<evidence type="ECO:0000313" key="3">
    <source>
        <dbReference type="Proteomes" id="UP000532746"/>
    </source>
</evidence>
<dbReference type="AlphaFoldDB" id="A0A7W9T4T3"/>
<dbReference type="InterPro" id="IPR022385">
    <property type="entry name" value="Rhs_assc_core"/>
</dbReference>
<evidence type="ECO:0000256" key="1">
    <source>
        <dbReference type="SAM" id="MobiDB-lite"/>
    </source>
</evidence>
<accession>A0A7W9T4T3</accession>
<reference evidence="2 3" key="1">
    <citation type="submission" date="2020-08" db="EMBL/GenBank/DDBJ databases">
        <title>Genomic Encyclopedia of Type Strains, Phase IV (KMG-IV): sequencing the most valuable type-strain genomes for metagenomic binning, comparative biology and taxonomic classification.</title>
        <authorList>
            <person name="Goeker M."/>
        </authorList>
    </citation>
    <scope>NUCLEOTIDE SEQUENCE [LARGE SCALE GENOMIC DNA]</scope>
    <source>
        <strain evidence="2 3">DSM 26718</strain>
    </source>
</reference>
<protein>
    <submittedName>
        <fullName evidence="2">RHS repeat-associated protein</fullName>
    </submittedName>
</protein>
<name>A0A7W9T4T3_9BACT</name>
<gene>
    <name evidence="2" type="ORF">HNQ93_004347</name>
</gene>
<proteinExistence type="predicted"/>
<dbReference type="RefSeq" id="WP_183405539.1">
    <property type="nucleotide sequence ID" value="NZ_JACHGG010000014.1"/>
</dbReference>
<dbReference type="Gene3D" id="2.180.10.10">
    <property type="entry name" value="RHS repeat-associated core"/>
    <property type="match status" value="2"/>
</dbReference>
<feature type="region of interest" description="Disordered" evidence="1">
    <location>
        <begin position="163"/>
        <end position="193"/>
    </location>
</feature>
<sequence length="852" mass="93319">MDYRYNIRGWLTKINDVQNPNPEDLWNFSLHYDCGFEDKQFNGNIAGQTWCSLSDGIERAYGYRYDNVNRLLQGDFVARTSTSPTSSWGAERGNYRFAFASYDAGGNLLTLRRRGLVAAATRTMAAQYGETDNLRYRYEPATSSEPISNRLQRVDDLAPAASTFAGKQPERPDFSDGSTSGATTPDYTYDAAGSMTSDRNKGISRISYNYLHLPELIEWSNGNKLQYVYTATGQKVGKLATAAAVAGKPTPPPVRTDYLGAWQYERDSLRWLTHAEGRALMIYRRDAAGGITSKVQYEYTLKDHLGNLRVAFHPGERSSVLATMEESQRDREIQQFDSASIESTRTFVGPQFGHNGTSYVAKLNAGGTQPKPLGPLKQLSIARGDTILVTAYGLYNEAPKQNNWGFSLASFVASLLQQQPAATPPSAEGTRRVRVLPLLSAGLTATALPVVQQLTSGVPKAYLRILVFNSDSVLVANQPLPQMLSKSAEGNYEHLQLSVVVPQAGYVQAYVANESDTDVFFDDITVEHRQGLQVQENQYDPYGLDLAGLSKTATPQNQYSWNGKEKQTEFSLNWHDHGWRFYDPTLGRWVVSDPAAEEGDQESWGTYQFGLDNAIRYNDLDGRCPGGCVTSGIDIGGSLKASVKKAYHSAKARVESYLQLSPDDKKYIKAHPFKAAEAGLIRMHATSIANRTNVDPPSQKEVAGSKTNTLRHALGAAMADRDMGSDGKQATDAHEGAAANVLDRYSKQVQQLMNSGRTIVPEAAADSFVDQLNNAAGRKISSLNPGASTAQLTDLSLQALAGSNKDLPRLYMFTLQSSTGTAVITATKMNENELEKARASINEPSGVRAPIP</sequence>